<reference evidence="1 2" key="1">
    <citation type="submission" date="2020-05" db="EMBL/GenBank/DDBJ databases">
        <title>Ramlibacter rhizophilus sp. nov., isolated from rhizosphere soil of national flower Mugunghwa from South Korea.</title>
        <authorList>
            <person name="Zheng-Fei Y."/>
            <person name="Huan T."/>
        </authorList>
    </citation>
    <scope>NUCLEOTIDE SEQUENCE [LARGE SCALE GENOMIC DNA]</scope>
    <source>
        <strain evidence="1 2">H242</strain>
    </source>
</reference>
<dbReference type="EMBL" id="CP053418">
    <property type="protein sequence ID" value="QJW84406.1"/>
    <property type="molecule type" value="Genomic_DNA"/>
</dbReference>
<protein>
    <recommendedName>
        <fullName evidence="3">Methyl-accepting chemotaxis protein</fullName>
    </recommendedName>
</protein>
<keyword evidence="2" id="KW-1185">Reference proteome</keyword>
<evidence type="ECO:0008006" key="3">
    <source>
        <dbReference type="Google" id="ProtNLM"/>
    </source>
</evidence>
<name>A0ABX6P5Z3_9BURK</name>
<sequence length="49" mass="5168">MKFQLTIARKLIGLSVLAIFCLAASGVAGLVARHYLTVGADRVLLAQTP</sequence>
<dbReference type="Proteomes" id="UP000500826">
    <property type="component" value="Chromosome"/>
</dbReference>
<proteinExistence type="predicted"/>
<evidence type="ECO:0000313" key="2">
    <source>
        <dbReference type="Proteomes" id="UP000500826"/>
    </source>
</evidence>
<reference evidence="1 2" key="2">
    <citation type="submission" date="2020-05" db="EMBL/GenBank/DDBJ databases">
        <authorList>
            <person name="Khan S.A."/>
            <person name="Jeon C.O."/>
            <person name="Chun B.H."/>
        </authorList>
    </citation>
    <scope>NUCLEOTIDE SEQUENCE [LARGE SCALE GENOMIC DNA]</scope>
    <source>
        <strain evidence="1 2">H242</strain>
    </source>
</reference>
<gene>
    <name evidence="1" type="ORF">HK414_13370</name>
</gene>
<organism evidence="1 2">
    <name type="scientific">Ramlibacter terrae</name>
    <dbReference type="NCBI Taxonomy" id="2732511"/>
    <lineage>
        <taxon>Bacteria</taxon>
        <taxon>Pseudomonadati</taxon>
        <taxon>Pseudomonadota</taxon>
        <taxon>Betaproteobacteria</taxon>
        <taxon>Burkholderiales</taxon>
        <taxon>Comamonadaceae</taxon>
        <taxon>Ramlibacter</taxon>
    </lineage>
</organism>
<accession>A0ABX6P5Z3</accession>
<evidence type="ECO:0000313" key="1">
    <source>
        <dbReference type="EMBL" id="QJW84406.1"/>
    </source>
</evidence>